<protein>
    <submittedName>
        <fullName evidence="1">Uncharacterized protein</fullName>
    </submittedName>
</protein>
<name>A0ABQ8NMG3_PYRGI</name>
<proteinExistence type="predicted"/>
<dbReference type="Proteomes" id="UP001059893">
    <property type="component" value="Unassembled WGS sequence"/>
</dbReference>
<organism evidence="1 2">
    <name type="scientific">Pyricularia grisea</name>
    <name type="common">Crabgrass-specific blast fungus</name>
    <name type="synonym">Magnaporthe grisea</name>
    <dbReference type="NCBI Taxonomy" id="148305"/>
    <lineage>
        <taxon>Eukaryota</taxon>
        <taxon>Fungi</taxon>
        <taxon>Dikarya</taxon>
        <taxon>Ascomycota</taxon>
        <taxon>Pezizomycotina</taxon>
        <taxon>Sordariomycetes</taxon>
        <taxon>Sordariomycetidae</taxon>
        <taxon>Magnaporthales</taxon>
        <taxon>Pyriculariaceae</taxon>
        <taxon>Pyricularia</taxon>
    </lineage>
</organism>
<dbReference type="EMBL" id="JABSND010000073">
    <property type="protein sequence ID" value="KAI6299263.1"/>
    <property type="molecule type" value="Genomic_DNA"/>
</dbReference>
<keyword evidence="2" id="KW-1185">Reference proteome</keyword>
<accession>A0ABQ8NMG3</accession>
<sequence>MAQTTLPTCFFQVWNKFFQICPTHKHRLGSPANSVAGGIVSPQPAQGYGRLCLLPSRHDLQKLLFVTNCLSKGKAARAGPPCGVTGGLC</sequence>
<evidence type="ECO:0000313" key="1">
    <source>
        <dbReference type="EMBL" id="KAI6299263.1"/>
    </source>
</evidence>
<gene>
    <name evidence="1" type="ORF">MCOR33_004792</name>
</gene>
<comment type="caution">
    <text evidence="1">The sequence shown here is derived from an EMBL/GenBank/DDBJ whole genome shotgun (WGS) entry which is preliminary data.</text>
</comment>
<reference evidence="1" key="1">
    <citation type="submission" date="2021-01" db="EMBL/GenBank/DDBJ databases">
        <title>Deciphering the adaptive evolutionary patterns associated with biogeogrpahic diversity in the finger millet blast pathogen Magnaporthe oryzae in Eastern Africa.</title>
        <authorList>
            <person name="Onyema G."/>
            <person name="Shittu T.A."/>
            <person name="Dodsworth S."/>
            <person name="Devilliers S."/>
            <person name="Muthumeenakshi S."/>
            <person name="Sreenivasaprasad S."/>
        </authorList>
    </citation>
    <scope>NUCLEOTIDE SEQUENCE</scope>
    <source>
        <strain evidence="1">D15/s37</strain>
    </source>
</reference>
<evidence type="ECO:0000313" key="2">
    <source>
        <dbReference type="Proteomes" id="UP001059893"/>
    </source>
</evidence>